<accession>A0A420XNI9</accession>
<evidence type="ECO:0000256" key="1">
    <source>
        <dbReference type="ARBA" id="ARBA00022729"/>
    </source>
</evidence>
<evidence type="ECO:0000259" key="4">
    <source>
        <dbReference type="SMART" id="SM00062"/>
    </source>
</evidence>
<feature type="signal peptide" evidence="3">
    <location>
        <begin position="1"/>
        <end position="20"/>
    </location>
</feature>
<dbReference type="RefSeq" id="WP_231121717.1">
    <property type="nucleotide sequence ID" value="NZ_RBWV01000012.1"/>
</dbReference>
<evidence type="ECO:0000313" key="6">
    <source>
        <dbReference type="Proteomes" id="UP000281955"/>
    </source>
</evidence>
<dbReference type="Gene3D" id="3.40.190.10">
    <property type="entry name" value="Periplasmic binding protein-like II"/>
    <property type="match status" value="2"/>
</dbReference>
<keyword evidence="6" id="KW-1185">Reference proteome</keyword>
<feature type="region of interest" description="Disordered" evidence="2">
    <location>
        <begin position="23"/>
        <end position="78"/>
    </location>
</feature>
<dbReference type="AlphaFoldDB" id="A0A420XNI9"/>
<gene>
    <name evidence="5" type="ORF">CLV35_2262</name>
</gene>
<reference evidence="5 6" key="1">
    <citation type="submission" date="2018-10" db="EMBL/GenBank/DDBJ databases">
        <title>Genomic Encyclopedia of Archaeal and Bacterial Type Strains, Phase II (KMG-II): from individual species to whole genera.</title>
        <authorList>
            <person name="Goeker M."/>
        </authorList>
    </citation>
    <scope>NUCLEOTIDE SEQUENCE [LARGE SCALE GENOMIC DNA]</scope>
    <source>
        <strain evidence="5 6">RP-AC37</strain>
    </source>
</reference>
<dbReference type="SMART" id="SM00062">
    <property type="entry name" value="PBPb"/>
    <property type="match status" value="1"/>
</dbReference>
<dbReference type="PANTHER" id="PTHR35936">
    <property type="entry name" value="MEMBRANE-BOUND LYTIC MUREIN TRANSGLYCOSYLASE F"/>
    <property type="match status" value="1"/>
</dbReference>
<feature type="chain" id="PRO_5039034897" evidence="3">
    <location>
        <begin position="21"/>
        <end position="326"/>
    </location>
</feature>
<evidence type="ECO:0000313" key="5">
    <source>
        <dbReference type="EMBL" id="RKS73771.1"/>
    </source>
</evidence>
<dbReference type="PROSITE" id="PS51257">
    <property type="entry name" value="PROKAR_LIPOPROTEIN"/>
    <property type="match status" value="1"/>
</dbReference>
<dbReference type="CDD" id="cd01004">
    <property type="entry name" value="PBP2_MidA_like"/>
    <property type="match status" value="1"/>
</dbReference>
<sequence>MRTPLRALPLALTVTGLALAGCGGSSSPSTDAGAAPAASAPSSAAASAPAAGGSDAPAASADASGGTGAAADPASEVPAEVKSKGKLTVAADASYAPNEFFQPGSKTVVGMDADLAKAIGAKLGLQVEVVNQTFDSIIPGIQAGRYDMGMSSFTDTKKREAVVDFVTYFNAGTSFFTKAGAKPVTTLDELCGLNVAVEKGTTQADDATAQSKKCTDGGKKAVKVDQYPDQGAANVALSSGRDAVSMADSPVAAYQVKRSKGAFVLSGDPYGEAPYGIALPKGNGMAKAVQDALKALIADGSYAKVLETWGTQNGAITDPVINGATS</sequence>
<feature type="domain" description="Solute-binding protein family 3/N-terminal" evidence="4">
    <location>
        <begin position="86"/>
        <end position="313"/>
    </location>
</feature>
<dbReference type="EMBL" id="RBWV01000012">
    <property type="protein sequence ID" value="RKS73771.1"/>
    <property type="molecule type" value="Genomic_DNA"/>
</dbReference>
<feature type="compositionally biased region" description="Low complexity" evidence="2">
    <location>
        <begin position="23"/>
        <end position="75"/>
    </location>
</feature>
<evidence type="ECO:0000256" key="3">
    <source>
        <dbReference type="SAM" id="SignalP"/>
    </source>
</evidence>
<dbReference type="Proteomes" id="UP000281955">
    <property type="component" value="Unassembled WGS sequence"/>
</dbReference>
<dbReference type="Pfam" id="PF00497">
    <property type="entry name" value="SBP_bac_3"/>
    <property type="match status" value="1"/>
</dbReference>
<keyword evidence="1 3" id="KW-0732">Signal</keyword>
<dbReference type="InParanoid" id="A0A420XNI9"/>
<protein>
    <submittedName>
        <fullName evidence="5">Polar amino acid transport system substrate-binding protein</fullName>
    </submittedName>
</protein>
<name>A0A420XNI9_9ACTN</name>
<dbReference type="InterPro" id="IPR001638">
    <property type="entry name" value="Solute-binding_3/MltF_N"/>
</dbReference>
<dbReference type="SUPFAM" id="SSF53850">
    <property type="entry name" value="Periplasmic binding protein-like II"/>
    <property type="match status" value="1"/>
</dbReference>
<comment type="caution">
    <text evidence="5">The sequence shown here is derived from an EMBL/GenBank/DDBJ whole genome shotgun (WGS) entry which is preliminary data.</text>
</comment>
<organism evidence="5 6">
    <name type="scientific">Motilibacter peucedani</name>
    <dbReference type="NCBI Taxonomy" id="598650"/>
    <lineage>
        <taxon>Bacteria</taxon>
        <taxon>Bacillati</taxon>
        <taxon>Actinomycetota</taxon>
        <taxon>Actinomycetes</taxon>
        <taxon>Motilibacterales</taxon>
        <taxon>Motilibacteraceae</taxon>
        <taxon>Motilibacter</taxon>
    </lineage>
</organism>
<proteinExistence type="predicted"/>
<dbReference type="PANTHER" id="PTHR35936:SF17">
    <property type="entry name" value="ARGININE-BINDING EXTRACELLULAR PROTEIN ARTP"/>
    <property type="match status" value="1"/>
</dbReference>
<evidence type="ECO:0000256" key="2">
    <source>
        <dbReference type="SAM" id="MobiDB-lite"/>
    </source>
</evidence>